<dbReference type="Proteomes" id="UP000027073">
    <property type="component" value="Unassembled WGS sequence"/>
</dbReference>
<dbReference type="InParanoid" id="A0A067NQI0"/>
<accession>A0A067NQI0</accession>
<sequence length="197" mass="22541">MGQDEGCRRPSDQDRNRFLVPLSRSDLGVVGEKLVFSARLSAVAPKRRTDGSIKHAISNGRLCIPRIILTPESRLKEELLIRFRSKRVGKEGSLEKHRINPKFHYGFFEGCVGRQRCSLNREKKWWKGFIFDPSTAFVTLYLIGSGRGGSADAGKYYRSEDQRIINLKTWATIATEPKYLLILTPDDWYHPASSRVR</sequence>
<protein>
    <submittedName>
        <fullName evidence="1">Uncharacterized protein</fullName>
    </submittedName>
</protein>
<dbReference type="AlphaFoldDB" id="A0A067NQI0"/>
<reference evidence="2" key="1">
    <citation type="journal article" date="2014" name="Proc. Natl. Acad. Sci. U.S.A.">
        <title>Extensive sampling of basidiomycete genomes demonstrates inadequacy of the white-rot/brown-rot paradigm for wood decay fungi.</title>
        <authorList>
            <person name="Riley R."/>
            <person name="Salamov A.A."/>
            <person name="Brown D.W."/>
            <person name="Nagy L.G."/>
            <person name="Floudas D."/>
            <person name="Held B.W."/>
            <person name="Levasseur A."/>
            <person name="Lombard V."/>
            <person name="Morin E."/>
            <person name="Otillar R."/>
            <person name="Lindquist E.A."/>
            <person name="Sun H."/>
            <person name="LaButti K.M."/>
            <person name="Schmutz J."/>
            <person name="Jabbour D."/>
            <person name="Luo H."/>
            <person name="Baker S.E."/>
            <person name="Pisabarro A.G."/>
            <person name="Walton J.D."/>
            <person name="Blanchette R.A."/>
            <person name="Henrissat B."/>
            <person name="Martin F."/>
            <person name="Cullen D."/>
            <person name="Hibbett D.S."/>
            <person name="Grigoriev I.V."/>
        </authorList>
    </citation>
    <scope>NUCLEOTIDE SEQUENCE [LARGE SCALE GENOMIC DNA]</scope>
    <source>
        <strain evidence="2">PC15</strain>
    </source>
</reference>
<organism evidence="1 2">
    <name type="scientific">Pleurotus ostreatus (strain PC15)</name>
    <name type="common">Oyster mushroom</name>
    <dbReference type="NCBI Taxonomy" id="1137138"/>
    <lineage>
        <taxon>Eukaryota</taxon>
        <taxon>Fungi</taxon>
        <taxon>Dikarya</taxon>
        <taxon>Basidiomycota</taxon>
        <taxon>Agaricomycotina</taxon>
        <taxon>Agaricomycetes</taxon>
        <taxon>Agaricomycetidae</taxon>
        <taxon>Agaricales</taxon>
        <taxon>Pleurotineae</taxon>
        <taxon>Pleurotaceae</taxon>
        <taxon>Pleurotus</taxon>
    </lineage>
</organism>
<dbReference type="HOGENOM" id="CLU_1384673_0_0_1"/>
<name>A0A067NQI0_PLEO1</name>
<dbReference type="EMBL" id="KL198010">
    <property type="protein sequence ID" value="KDQ25881.1"/>
    <property type="molecule type" value="Genomic_DNA"/>
</dbReference>
<gene>
    <name evidence="1" type="ORF">PLEOSDRAFT_169743</name>
</gene>
<proteinExistence type="predicted"/>
<evidence type="ECO:0000313" key="1">
    <source>
        <dbReference type="EMBL" id="KDQ25881.1"/>
    </source>
</evidence>
<evidence type="ECO:0000313" key="2">
    <source>
        <dbReference type="Proteomes" id="UP000027073"/>
    </source>
</evidence>
<dbReference type="VEuPathDB" id="FungiDB:PLEOSDRAFT_169743"/>